<evidence type="ECO:0000259" key="5">
    <source>
        <dbReference type="Pfam" id="PF00155"/>
    </source>
</evidence>
<protein>
    <recommendedName>
        <fullName evidence="4">Aminotransferase</fullName>
        <ecNumber evidence="4">2.6.1.-</ecNumber>
    </recommendedName>
</protein>
<dbReference type="NCBIfam" id="TIGR03539">
    <property type="entry name" value="DapC_actino"/>
    <property type="match status" value="1"/>
</dbReference>
<comment type="similarity">
    <text evidence="4">Belongs to the class-I pyridoxal-phosphate-dependent aminotransferase family.</text>
</comment>
<evidence type="ECO:0000256" key="4">
    <source>
        <dbReference type="RuleBase" id="RU000481"/>
    </source>
</evidence>
<dbReference type="GO" id="GO:0030170">
    <property type="term" value="F:pyridoxal phosphate binding"/>
    <property type="evidence" value="ECO:0007669"/>
    <property type="project" value="InterPro"/>
</dbReference>
<dbReference type="GO" id="GO:0008483">
    <property type="term" value="F:transaminase activity"/>
    <property type="evidence" value="ECO:0007669"/>
    <property type="project" value="UniProtKB-KW"/>
</dbReference>
<accession>A0A6J4KZ16</accession>
<evidence type="ECO:0000256" key="3">
    <source>
        <dbReference type="ARBA" id="ARBA00022679"/>
    </source>
</evidence>
<evidence type="ECO:0000256" key="2">
    <source>
        <dbReference type="ARBA" id="ARBA00022576"/>
    </source>
</evidence>
<dbReference type="Gene3D" id="3.40.640.10">
    <property type="entry name" value="Type I PLP-dependent aspartate aminotransferase-like (Major domain)"/>
    <property type="match status" value="1"/>
</dbReference>
<comment type="cofactor">
    <cofactor evidence="1 4">
        <name>pyridoxal 5'-phosphate</name>
        <dbReference type="ChEBI" id="CHEBI:597326"/>
    </cofactor>
</comment>
<dbReference type="InterPro" id="IPR015424">
    <property type="entry name" value="PyrdxlP-dep_Trfase"/>
</dbReference>
<dbReference type="SUPFAM" id="SSF53383">
    <property type="entry name" value="PLP-dependent transferases"/>
    <property type="match status" value="1"/>
</dbReference>
<dbReference type="PANTHER" id="PTHR42832">
    <property type="entry name" value="AMINO ACID AMINOTRANSFERASE"/>
    <property type="match status" value="1"/>
</dbReference>
<keyword evidence="3 4" id="KW-0808">Transferase</keyword>
<dbReference type="Pfam" id="PF00155">
    <property type="entry name" value="Aminotran_1_2"/>
    <property type="match status" value="1"/>
</dbReference>
<dbReference type="CDD" id="cd00609">
    <property type="entry name" value="AAT_like"/>
    <property type="match status" value="1"/>
</dbReference>
<name>A0A6J4KZ16_9ACTN</name>
<evidence type="ECO:0000313" key="6">
    <source>
        <dbReference type="EMBL" id="CAA9317205.1"/>
    </source>
</evidence>
<dbReference type="PANTHER" id="PTHR42832:SF3">
    <property type="entry name" value="L-GLUTAMINE--4-(METHYLSULFANYL)-2-OXOBUTANOATE AMINOTRANSFERASE"/>
    <property type="match status" value="1"/>
</dbReference>
<organism evidence="6">
    <name type="scientific">uncultured Frankineae bacterium</name>
    <dbReference type="NCBI Taxonomy" id="437475"/>
    <lineage>
        <taxon>Bacteria</taxon>
        <taxon>Bacillati</taxon>
        <taxon>Actinomycetota</taxon>
        <taxon>Actinomycetes</taxon>
        <taxon>Frankiales</taxon>
        <taxon>environmental samples</taxon>
    </lineage>
</organism>
<gene>
    <name evidence="6" type="ORF">AVDCRST_MAG16-553</name>
</gene>
<feature type="domain" description="Aminotransferase class I/classII large" evidence="5">
    <location>
        <begin position="1"/>
        <end position="332"/>
    </location>
</feature>
<sequence length="337" mass="34458">MDLSIGTPVDPTPPRVQDALRAASDAPGYPLTIGTPALREALVAWVGARLGTPVTAAQVVPSTGSKETVGLLPSLLGLAPGTQVLLPALAYPTYEVGARLAGCEPVATDDPTAHDPARVGLVWLNSPSNPTGGVLSAERLREIVAWGREHGVLIASDECYLELGWDVEPVSVLDPAVCGGSADGVLAVHSLSKRSNLAGYRAGFAAGDATAVAAIVEARKNIGLLVPAPVQAALVAALGDDAHVAEQRARYAARRDVLLPAVRAAGFTVEHSEAGLYLWCTRGEPCWDTVAALAGAGVVVAAGDFYGAAGAQHVRFALTATDERIDAAAGRLAGLGH</sequence>
<dbReference type="AlphaFoldDB" id="A0A6J4KZ16"/>
<dbReference type="InterPro" id="IPR019880">
    <property type="entry name" value="OxyQ"/>
</dbReference>
<dbReference type="InterPro" id="IPR004839">
    <property type="entry name" value="Aminotransferase_I/II_large"/>
</dbReference>
<dbReference type="EMBL" id="CADCUE010000043">
    <property type="protein sequence ID" value="CAA9317205.1"/>
    <property type="molecule type" value="Genomic_DNA"/>
</dbReference>
<evidence type="ECO:0000256" key="1">
    <source>
        <dbReference type="ARBA" id="ARBA00001933"/>
    </source>
</evidence>
<proteinExistence type="inferred from homology"/>
<keyword evidence="2 4" id="KW-0032">Aminotransferase</keyword>
<dbReference type="InterPro" id="IPR050881">
    <property type="entry name" value="LL-DAP_aminotransferase"/>
</dbReference>
<reference evidence="6" key="1">
    <citation type="submission" date="2020-02" db="EMBL/GenBank/DDBJ databases">
        <authorList>
            <person name="Meier V. D."/>
        </authorList>
    </citation>
    <scope>NUCLEOTIDE SEQUENCE</scope>
    <source>
        <strain evidence="6">AVDCRST_MAG16</strain>
    </source>
</reference>
<dbReference type="EC" id="2.6.1.-" evidence="4"/>
<dbReference type="PROSITE" id="PS00105">
    <property type="entry name" value="AA_TRANSFER_CLASS_1"/>
    <property type="match status" value="1"/>
</dbReference>
<dbReference type="InterPro" id="IPR015421">
    <property type="entry name" value="PyrdxlP-dep_Trfase_major"/>
</dbReference>
<dbReference type="InterPro" id="IPR004838">
    <property type="entry name" value="NHTrfase_class1_PyrdxlP-BS"/>
</dbReference>